<comment type="caution">
    <text evidence="2">The sequence shown here is derived from an EMBL/GenBank/DDBJ whole genome shotgun (WGS) entry which is preliminary data.</text>
</comment>
<sequence>MYTDLPKFTFLVLLFVGTGKGCWFGRQPGLQCLDKEQRDFLLIMGEQAFANRKYRTRLRQLGEQVTDSEEEGEETKLILA</sequence>
<feature type="chain" id="PRO_5012936626" evidence="1">
    <location>
        <begin position="22"/>
        <end position="80"/>
    </location>
</feature>
<evidence type="ECO:0000256" key="1">
    <source>
        <dbReference type="SAM" id="SignalP"/>
    </source>
</evidence>
<accession>A0A1X2GGS6</accession>
<dbReference type="Proteomes" id="UP000242146">
    <property type="component" value="Unassembled WGS sequence"/>
</dbReference>
<organism evidence="2 3">
    <name type="scientific">Hesseltinella vesiculosa</name>
    <dbReference type="NCBI Taxonomy" id="101127"/>
    <lineage>
        <taxon>Eukaryota</taxon>
        <taxon>Fungi</taxon>
        <taxon>Fungi incertae sedis</taxon>
        <taxon>Mucoromycota</taxon>
        <taxon>Mucoromycotina</taxon>
        <taxon>Mucoromycetes</taxon>
        <taxon>Mucorales</taxon>
        <taxon>Cunninghamellaceae</taxon>
        <taxon>Hesseltinella</taxon>
    </lineage>
</organism>
<dbReference type="EMBL" id="MCGT01000015">
    <property type="protein sequence ID" value="ORX53511.1"/>
    <property type="molecule type" value="Genomic_DNA"/>
</dbReference>
<dbReference type="AlphaFoldDB" id="A0A1X2GGS6"/>
<keyword evidence="1" id="KW-0732">Signal</keyword>
<name>A0A1X2GGS6_9FUNG</name>
<keyword evidence="3" id="KW-1185">Reference proteome</keyword>
<dbReference type="OrthoDB" id="198977at2759"/>
<gene>
    <name evidence="2" type="ORF">DM01DRAFT_326492</name>
</gene>
<reference evidence="2 3" key="1">
    <citation type="submission" date="2016-07" db="EMBL/GenBank/DDBJ databases">
        <title>Pervasive Adenine N6-methylation of Active Genes in Fungi.</title>
        <authorList>
            <consortium name="DOE Joint Genome Institute"/>
            <person name="Mondo S.J."/>
            <person name="Dannebaum R.O."/>
            <person name="Kuo R.C."/>
            <person name="Labutti K."/>
            <person name="Haridas S."/>
            <person name="Kuo A."/>
            <person name="Salamov A."/>
            <person name="Ahrendt S.R."/>
            <person name="Lipzen A."/>
            <person name="Sullivan W."/>
            <person name="Andreopoulos W.B."/>
            <person name="Clum A."/>
            <person name="Lindquist E."/>
            <person name="Daum C."/>
            <person name="Ramamoorthy G.K."/>
            <person name="Gryganskyi A."/>
            <person name="Culley D."/>
            <person name="Magnuson J.K."/>
            <person name="James T.Y."/>
            <person name="O'Malley M.A."/>
            <person name="Stajich J.E."/>
            <person name="Spatafora J.W."/>
            <person name="Visel A."/>
            <person name="Grigoriev I.V."/>
        </authorList>
    </citation>
    <scope>NUCLEOTIDE SEQUENCE [LARGE SCALE GENOMIC DNA]</scope>
    <source>
        <strain evidence="2 3">NRRL 3301</strain>
    </source>
</reference>
<evidence type="ECO:0000313" key="3">
    <source>
        <dbReference type="Proteomes" id="UP000242146"/>
    </source>
</evidence>
<proteinExistence type="predicted"/>
<protein>
    <submittedName>
        <fullName evidence="2">Uncharacterized protein</fullName>
    </submittedName>
</protein>
<feature type="signal peptide" evidence="1">
    <location>
        <begin position="1"/>
        <end position="21"/>
    </location>
</feature>
<evidence type="ECO:0000313" key="2">
    <source>
        <dbReference type="EMBL" id="ORX53511.1"/>
    </source>
</evidence>